<gene>
    <name evidence="4" type="primary">Cnig_chr_V.g17361</name>
    <name evidence="4" type="ORF">B9Z55_017361</name>
</gene>
<reference evidence="5" key="1">
    <citation type="submission" date="2017-10" db="EMBL/GenBank/DDBJ databases">
        <title>Rapid genome shrinkage in a self-fertile nematode reveals novel sperm competition proteins.</title>
        <authorList>
            <person name="Yin D."/>
            <person name="Schwarz E.M."/>
            <person name="Thomas C.G."/>
            <person name="Felde R.L."/>
            <person name="Korf I.F."/>
            <person name="Cutter A.D."/>
            <person name="Schartner C.M."/>
            <person name="Ralston E.J."/>
            <person name="Meyer B.J."/>
            <person name="Haag E.S."/>
        </authorList>
    </citation>
    <scope>NUCLEOTIDE SEQUENCE [LARGE SCALE GENOMIC DNA]</scope>
    <source>
        <strain evidence="5">JU1422</strain>
    </source>
</reference>
<evidence type="ECO:0000256" key="1">
    <source>
        <dbReference type="SAM" id="Coils"/>
    </source>
</evidence>
<dbReference type="PANTHER" id="PTHR21593:SF36">
    <property type="entry name" value="DUF148 DOMAIN-CONTAINING PROTEIN-RELATED"/>
    <property type="match status" value="1"/>
</dbReference>
<dbReference type="EMBL" id="PDUG01000005">
    <property type="protein sequence ID" value="PIC23784.1"/>
    <property type="molecule type" value="Genomic_DNA"/>
</dbReference>
<keyword evidence="5" id="KW-1185">Reference proteome</keyword>
<dbReference type="InterPro" id="IPR052823">
    <property type="entry name" value="SXP/RAL-2_related"/>
</dbReference>
<evidence type="ECO:0000259" key="3">
    <source>
        <dbReference type="Pfam" id="PF02520"/>
    </source>
</evidence>
<accession>A0A2G5T8T9</accession>
<evidence type="ECO:0000256" key="2">
    <source>
        <dbReference type="SAM" id="SignalP"/>
    </source>
</evidence>
<dbReference type="OrthoDB" id="5908802at2759"/>
<feature type="coiled-coil region" evidence="1">
    <location>
        <begin position="164"/>
        <end position="191"/>
    </location>
</feature>
<comment type="caution">
    <text evidence="4">The sequence shown here is derived from an EMBL/GenBank/DDBJ whole genome shotgun (WGS) entry which is preliminary data.</text>
</comment>
<dbReference type="InterPro" id="IPR003677">
    <property type="entry name" value="ANIS5_cation-bd"/>
</dbReference>
<keyword evidence="1" id="KW-0175">Coiled coil</keyword>
<evidence type="ECO:0000313" key="4">
    <source>
        <dbReference type="EMBL" id="PIC23784.1"/>
    </source>
</evidence>
<dbReference type="PANTHER" id="PTHR21593">
    <property type="entry name" value="PRION-LIKE- Q/N-RICH -DOMAIN-BEARING PROTEIN PROTEIN"/>
    <property type="match status" value="1"/>
</dbReference>
<sequence>MFSYKTTLAIFVSLALLSGGYGLKLPVEDIGGSVGNVFGNGKGCVCGILESLLGQSQEILENLLATIGGAPGGLGLPIVGDITELPDFLADFLEKVPKKLLPKVVKILSDTTLTVEQVTEKLTKLLKGKLDDNLLDELLASVAELVEKLLDGIAKILGNLGNVFEELKKILENKNLKLEKQKEEINKLKKQFPIEVDAIFHIAAQVALSLQGNGTVDPKVNA</sequence>
<proteinExistence type="predicted"/>
<dbReference type="AlphaFoldDB" id="A0A2G5T8T9"/>
<organism evidence="4 5">
    <name type="scientific">Caenorhabditis nigoni</name>
    <dbReference type="NCBI Taxonomy" id="1611254"/>
    <lineage>
        <taxon>Eukaryota</taxon>
        <taxon>Metazoa</taxon>
        <taxon>Ecdysozoa</taxon>
        <taxon>Nematoda</taxon>
        <taxon>Chromadorea</taxon>
        <taxon>Rhabditida</taxon>
        <taxon>Rhabditina</taxon>
        <taxon>Rhabditomorpha</taxon>
        <taxon>Rhabditoidea</taxon>
        <taxon>Rhabditidae</taxon>
        <taxon>Peloderinae</taxon>
        <taxon>Caenorhabditis</taxon>
    </lineage>
</organism>
<feature type="chain" id="PRO_5013767993" description="SXP/RAL-2 family protein Ani s 5-like cation-binding domain-containing protein" evidence="2">
    <location>
        <begin position="23"/>
        <end position="222"/>
    </location>
</feature>
<keyword evidence="2" id="KW-0732">Signal</keyword>
<name>A0A2G5T8T9_9PELO</name>
<evidence type="ECO:0000313" key="5">
    <source>
        <dbReference type="Proteomes" id="UP000230233"/>
    </source>
</evidence>
<feature type="domain" description="SXP/RAL-2 family protein Ani s 5-like cation-binding" evidence="3">
    <location>
        <begin position="103"/>
        <end position="206"/>
    </location>
</feature>
<protein>
    <recommendedName>
        <fullName evidence="3">SXP/RAL-2 family protein Ani s 5-like cation-binding domain-containing protein</fullName>
    </recommendedName>
</protein>
<dbReference type="Pfam" id="PF02520">
    <property type="entry name" value="ANIS5_cation-bd"/>
    <property type="match status" value="1"/>
</dbReference>
<dbReference type="Proteomes" id="UP000230233">
    <property type="component" value="Chromosome V"/>
</dbReference>
<feature type="signal peptide" evidence="2">
    <location>
        <begin position="1"/>
        <end position="22"/>
    </location>
</feature>